<dbReference type="PANTHER" id="PTHR38926">
    <property type="entry name" value="F-BOX DOMAIN CONTAINING PROTEIN, EXPRESSED"/>
    <property type="match status" value="1"/>
</dbReference>
<gene>
    <name evidence="2" type="ORF">GGX14DRAFT_698921</name>
</gene>
<dbReference type="EMBL" id="JARJCW010000049">
    <property type="protein sequence ID" value="KAJ7203840.1"/>
    <property type="molecule type" value="Genomic_DNA"/>
</dbReference>
<accession>A0AAD6V9V8</accession>
<dbReference type="InterPro" id="IPR032675">
    <property type="entry name" value="LRR_dom_sf"/>
</dbReference>
<sequence>MITPAAALRAQLDEIDESMAALELQMTALRAQKERVLKDLGRITYPVLTLPYEITVEIFLHFVSVMRQKSDRRPQPYYGLLKLASICQTWRAVTLSTCALWNDIVILDFDGVRDAGELLKFFLPHAGSLPLDLKIGLLRDESSMDTVISTLGLYSSQWRRVDLSESSFTNSNLIFPIDRFPSSLPSLESLTLHDFEVNSNSVSSLHHAPQLRELGLGSSSWAIQLVFPFFNKLTKLVLDHYSDADLLAVLPHALNLECLQLGSSAENTQFAPLSILLPRLHTFICGDDASILHYLTLPVLERLQLQDYLSNEGVHAIRSCVAQSCSTIRTLNMIQLAFDPAYDCLCSLPTIRHLCLSWLLCMDDEEDSFVAAMISGSCLPNLESLTWDGCSAYSARQLFTMISARWQGVEGTTKLSTVSLRFAGASWDDADSMHECKDAFDQLYELGRQGPKLEITGTPNFNI</sequence>
<feature type="coiled-coil region" evidence="1">
    <location>
        <begin position="5"/>
        <end position="39"/>
    </location>
</feature>
<evidence type="ECO:0000313" key="3">
    <source>
        <dbReference type="Proteomes" id="UP001219525"/>
    </source>
</evidence>
<dbReference type="AlphaFoldDB" id="A0AAD6V9V8"/>
<dbReference type="PANTHER" id="PTHR38926:SF5">
    <property type="entry name" value="F-BOX AND LEUCINE-RICH REPEAT PROTEIN 6"/>
    <property type="match status" value="1"/>
</dbReference>
<protein>
    <recommendedName>
        <fullName evidence="4">F-box domain-containing protein</fullName>
    </recommendedName>
</protein>
<dbReference type="Proteomes" id="UP001219525">
    <property type="component" value="Unassembled WGS sequence"/>
</dbReference>
<keyword evidence="1" id="KW-0175">Coiled coil</keyword>
<keyword evidence="3" id="KW-1185">Reference proteome</keyword>
<comment type="caution">
    <text evidence="2">The sequence shown here is derived from an EMBL/GenBank/DDBJ whole genome shotgun (WGS) entry which is preliminary data.</text>
</comment>
<organism evidence="2 3">
    <name type="scientific">Mycena pura</name>
    <dbReference type="NCBI Taxonomy" id="153505"/>
    <lineage>
        <taxon>Eukaryota</taxon>
        <taxon>Fungi</taxon>
        <taxon>Dikarya</taxon>
        <taxon>Basidiomycota</taxon>
        <taxon>Agaricomycotina</taxon>
        <taxon>Agaricomycetes</taxon>
        <taxon>Agaricomycetidae</taxon>
        <taxon>Agaricales</taxon>
        <taxon>Marasmiineae</taxon>
        <taxon>Mycenaceae</taxon>
        <taxon>Mycena</taxon>
    </lineage>
</organism>
<dbReference type="SUPFAM" id="SSF52047">
    <property type="entry name" value="RNI-like"/>
    <property type="match status" value="1"/>
</dbReference>
<proteinExistence type="predicted"/>
<evidence type="ECO:0000256" key="1">
    <source>
        <dbReference type="SAM" id="Coils"/>
    </source>
</evidence>
<dbReference type="Gene3D" id="3.80.10.10">
    <property type="entry name" value="Ribonuclease Inhibitor"/>
    <property type="match status" value="1"/>
</dbReference>
<evidence type="ECO:0000313" key="2">
    <source>
        <dbReference type="EMBL" id="KAJ7203840.1"/>
    </source>
</evidence>
<evidence type="ECO:0008006" key="4">
    <source>
        <dbReference type="Google" id="ProtNLM"/>
    </source>
</evidence>
<reference evidence="2" key="1">
    <citation type="submission" date="2023-03" db="EMBL/GenBank/DDBJ databases">
        <title>Massive genome expansion in bonnet fungi (Mycena s.s.) driven by repeated elements and novel gene families across ecological guilds.</title>
        <authorList>
            <consortium name="Lawrence Berkeley National Laboratory"/>
            <person name="Harder C.B."/>
            <person name="Miyauchi S."/>
            <person name="Viragh M."/>
            <person name="Kuo A."/>
            <person name="Thoen E."/>
            <person name="Andreopoulos B."/>
            <person name="Lu D."/>
            <person name="Skrede I."/>
            <person name="Drula E."/>
            <person name="Henrissat B."/>
            <person name="Morin E."/>
            <person name="Kohler A."/>
            <person name="Barry K."/>
            <person name="LaButti K."/>
            <person name="Morin E."/>
            <person name="Salamov A."/>
            <person name="Lipzen A."/>
            <person name="Mereny Z."/>
            <person name="Hegedus B."/>
            <person name="Baldrian P."/>
            <person name="Stursova M."/>
            <person name="Weitz H."/>
            <person name="Taylor A."/>
            <person name="Grigoriev I.V."/>
            <person name="Nagy L.G."/>
            <person name="Martin F."/>
            <person name="Kauserud H."/>
        </authorList>
    </citation>
    <scope>NUCLEOTIDE SEQUENCE</scope>
    <source>
        <strain evidence="2">9144</strain>
    </source>
</reference>
<name>A0AAD6V9V8_9AGAR</name>